<evidence type="ECO:0000256" key="1">
    <source>
        <dbReference type="RuleBase" id="RU362001"/>
    </source>
</evidence>
<dbReference type="Gene3D" id="1.10.287.1060">
    <property type="entry name" value="ESAT-6-like"/>
    <property type="match status" value="1"/>
</dbReference>
<dbReference type="eggNOG" id="COG4842">
    <property type="taxonomic scope" value="Bacteria"/>
</dbReference>
<protein>
    <recommendedName>
        <fullName evidence="1">ESAT-6-like protein</fullName>
    </recommendedName>
</protein>
<reference evidence="4 5" key="1">
    <citation type="submission" date="2007-08" db="EMBL/GenBank/DDBJ databases">
        <title>Complete sequence of Roseiflexus castenholzii DSM 13941.</title>
        <authorList>
            <consortium name="US DOE Joint Genome Institute"/>
            <person name="Copeland A."/>
            <person name="Lucas S."/>
            <person name="Lapidus A."/>
            <person name="Barry K."/>
            <person name="Glavina del Rio T."/>
            <person name="Dalin E."/>
            <person name="Tice H."/>
            <person name="Pitluck S."/>
            <person name="Thompson L.S."/>
            <person name="Brettin T."/>
            <person name="Bruce D."/>
            <person name="Detter J.C."/>
            <person name="Han C."/>
            <person name="Tapia R."/>
            <person name="Schmutz J."/>
            <person name="Larimer F."/>
            <person name="Land M."/>
            <person name="Hauser L."/>
            <person name="Kyrpides N."/>
            <person name="Mikhailova N."/>
            <person name="Bryant D.A."/>
            <person name="Hanada S."/>
            <person name="Tsukatani Y."/>
            <person name="Richardson P."/>
        </authorList>
    </citation>
    <scope>NUCLEOTIDE SEQUENCE [LARGE SCALE GENOMIC DNA]</scope>
    <source>
        <strain evidence="5">DSM 13941 / HLO8</strain>
    </source>
</reference>
<dbReference type="EMBL" id="CP000804">
    <property type="protein sequence ID" value="ABU58208.1"/>
    <property type="molecule type" value="Genomic_DNA"/>
</dbReference>
<feature type="region of interest" description="Disordered" evidence="3">
    <location>
        <begin position="1"/>
        <end position="20"/>
    </location>
</feature>
<dbReference type="InterPro" id="IPR036689">
    <property type="entry name" value="ESAT-6-like_sf"/>
</dbReference>
<comment type="similarity">
    <text evidence="1">Belongs to the WXG100 family.</text>
</comment>
<dbReference type="InterPro" id="IPR010310">
    <property type="entry name" value="T7SS_ESAT-6-like"/>
</dbReference>
<keyword evidence="5" id="KW-1185">Reference proteome</keyword>
<sequence>MAPISLDPEQARSTASTFDGCKGTIEGELSRMMGSVNEVLATWSGQSRQQFEAEWDQWTNRLRNMMEELQGLANGLRREADEFESVDRSFVSA</sequence>
<dbReference type="NCBIfam" id="TIGR03930">
    <property type="entry name" value="WXG100_ESAT6"/>
    <property type="match status" value="1"/>
</dbReference>
<dbReference type="Proteomes" id="UP000000263">
    <property type="component" value="Chromosome"/>
</dbReference>
<evidence type="ECO:0000313" key="4">
    <source>
        <dbReference type="EMBL" id="ABU58208.1"/>
    </source>
</evidence>
<evidence type="ECO:0000256" key="2">
    <source>
        <dbReference type="SAM" id="Coils"/>
    </source>
</evidence>
<name>A7NL38_ROSCS</name>
<gene>
    <name evidence="4" type="ordered locus">Rcas_2123</name>
</gene>
<dbReference type="Pfam" id="PF06013">
    <property type="entry name" value="WXG100"/>
    <property type="match status" value="1"/>
</dbReference>
<dbReference type="STRING" id="383372.Rcas_2123"/>
<dbReference type="RefSeq" id="WP_012120632.1">
    <property type="nucleotide sequence ID" value="NC_009767.1"/>
</dbReference>
<dbReference type="AlphaFoldDB" id="A7NL38"/>
<accession>A7NL38</accession>
<dbReference type="OrthoDB" id="164184at2"/>
<dbReference type="HOGENOM" id="CLU_2397741_0_0_0"/>
<dbReference type="SUPFAM" id="SSF140453">
    <property type="entry name" value="EsxAB dimer-like"/>
    <property type="match status" value="1"/>
</dbReference>
<evidence type="ECO:0000313" key="5">
    <source>
        <dbReference type="Proteomes" id="UP000000263"/>
    </source>
</evidence>
<dbReference type="KEGG" id="rca:Rcas_2123"/>
<feature type="coiled-coil region" evidence="2">
    <location>
        <begin position="48"/>
        <end position="86"/>
    </location>
</feature>
<organism evidence="4 5">
    <name type="scientific">Roseiflexus castenholzii (strain DSM 13941 / HLO8)</name>
    <dbReference type="NCBI Taxonomy" id="383372"/>
    <lineage>
        <taxon>Bacteria</taxon>
        <taxon>Bacillati</taxon>
        <taxon>Chloroflexota</taxon>
        <taxon>Chloroflexia</taxon>
        <taxon>Chloroflexales</taxon>
        <taxon>Roseiflexineae</taxon>
        <taxon>Roseiflexaceae</taxon>
        <taxon>Roseiflexus</taxon>
    </lineage>
</organism>
<keyword evidence="2" id="KW-0175">Coiled coil</keyword>
<proteinExistence type="inferred from homology"/>
<evidence type="ECO:0000256" key="3">
    <source>
        <dbReference type="SAM" id="MobiDB-lite"/>
    </source>
</evidence>